<keyword evidence="1" id="KW-0732">Signal</keyword>
<dbReference type="SUPFAM" id="SSF53300">
    <property type="entry name" value="vWA-like"/>
    <property type="match status" value="1"/>
</dbReference>
<dbReference type="Proteomes" id="UP000568380">
    <property type="component" value="Unassembled WGS sequence"/>
</dbReference>
<name>A0A7W8EMG4_9ACTN</name>
<protein>
    <recommendedName>
        <fullName evidence="4">VWA domain-containing protein</fullName>
    </recommendedName>
</protein>
<comment type="caution">
    <text evidence="2">The sequence shown here is derived from an EMBL/GenBank/DDBJ whole genome shotgun (WGS) entry which is preliminary data.</text>
</comment>
<proteinExistence type="predicted"/>
<dbReference type="EMBL" id="JACHIN010000028">
    <property type="protein sequence ID" value="MBB5084984.1"/>
    <property type="molecule type" value="Genomic_DNA"/>
</dbReference>
<dbReference type="Gene3D" id="3.40.50.410">
    <property type="entry name" value="von Willebrand factor, type A domain"/>
    <property type="match status" value="1"/>
</dbReference>
<gene>
    <name evidence="2" type="ORF">HNR40_010495</name>
</gene>
<feature type="signal peptide" evidence="1">
    <location>
        <begin position="1"/>
        <end position="22"/>
    </location>
</feature>
<sequence length="268" mass="27409">MTTRKRIAGLLAVACLAGCVHTEQQSQVGAGDPCAVMSRPGATPVSTNIVLVDRSGSTLAKDPAAFVPNWAASLLGVLPVRDGEQYLIAPFAGGNYLSFPDEPLAAPPIRGTSKKQKPLKDAVRACLKLRVTGAVLKPGIPKGTDILGALHAAGRQLAGLPPGSAKHIFVATDGYASTGCAEIKMGRRLSDGDITRIADGCAGELPTSVSGIPITLVGIGTASSKMRAVLPDAVTSLARLWDTLCRRMTTTCTVVSGAPTDDASAIAG</sequence>
<evidence type="ECO:0000313" key="3">
    <source>
        <dbReference type="Proteomes" id="UP000568380"/>
    </source>
</evidence>
<feature type="chain" id="PRO_5038941348" description="VWA domain-containing protein" evidence="1">
    <location>
        <begin position="23"/>
        <end position="268"/>
    </location>
</feature>
<dbReference type="InterPro" id="IPR036465">
    <property type="entry name" value="vWFA_dom_sf"/>
</dbReference>
<keyword evidence="3" id="KW-1185">Reference proteome</keyword>
<reference evidence="2 3" key="1">
    <citation type="submission" date="2020-08" db="EMBL/GenBank/DDBJ databases">
        <title>Genomic Encyclopedia of Type Strains, Phase IV (KMG-IV): sequencing the most valuable type-strain genomes for metagenomic binning, comparative biology and taxonomic classification.</title>
        <authorList>
            <person name="Goeker M."/>
        </authorList>
    </citation>
    <scope>NUCLEOTIDE SEQUENCE [LARGE SCALE GENOMIC DNA]</scope>
    <source>
        <strain evidence="2 3">DSM 45385</strain>
    </source>
</reference>
<dbReference type="AlphaFoldDB" id="A0A7W8EMG4"/>
<evidence type="ECO:0000313" key="2">
    <source>
        <dbReference type="EMBL" id="MBB5084984.1"/>
    </source>
</evidence>
<evidence type="ECO:0008006" key="4">
    <source>
        <dbReference type="Google" id="ProtNLM"/>
    </source>
</evidence>
<dbReference type="RefSeq" id="WP_184975939.1">
    <property type="nucleotide sequence ID" value="NZ_JACHIN010000028.1"/>
</dbReference>
<accession>A0A7W8EMG4</accession>
<evidence type="ECO:0000256" key="1">
    <source>
        <dbReference type="SAM" id="SignalP"/>
    </source>
</evidence>
<organism evidence="2 3">
    <name type="scientific">Nonomuraea endophytica</name>
    <dbReference type="NCBI Taxonomy" id="714136"/>
    <lineage>
        <taxon>Bacteria</taxon>
        <taxon>Bacillati</taxon>
        <taxon>Actinomycetota</taxon>
        <taxon>Actinomycetes</taxon>
        <taxon>Streptosporangiales</taxon>
        <taxon>Streptosporangiaceae</taxon>
        <taxon>Nonomuraea</taxon>
    </lineage>
</organism>